<reference evidence="8 9" key="1">
    <citation type="submission" date="2017-02" db="EMBL/GenBank/DDBJ databases">
        <title>Genomes of Trichoderma spp. with biocontrol activity.</title>
        <authorList>
            <person name="Gardiner D."/>
            <person name="Kazan K."/>
            <person name="Vos C."/>
            <person name="Harvey P."/>
        </authorList>
    </citation>
    <scope>NUCLEOTIDE SEQUENCE [LARGE SCALE GENOMIC DNA]</scope>
    <source>
        <strain evidence="8 9">Tr1</strain>
    </source>
</reference>
<dbReference type="GO" id="GO:0043139">
    <property type="term" value="F:5'-3' DNA helicase activity"/>
    <property type="evidence" value="ECO:0007669"/>
    <property type="project" value="TreeGrafter"/>
</dbReference>
<keyword evidence="4" id="KW-0347">Helicase</keyword>
<gene>
    <name evidence="8" type="ORF">THARTR1_09732</name>
</gene>
<evidence type="ECO:0000313" key="9">
    <source>
        <dbReference type="Proteomes" id="UP000236290"/>
    </source>
</evidence>
<dbReference type="PANTHER" id="PTHR43788">
    <property type="entry name" value="DNA2/NAM7 HELICASE FAMILY MEMBER"/>
    <property type="match status" value="1"/>
</dbReference>
<comment type="caution">
    <text evidence="8">The sequence shown here is derived from an EMBL/GenBank/DDBJ whole genome shotgun (WGS) entry which is preliminary data.</text>
</comment>
<evidence type="ECO:0000256" key="1">
    <source>
        <dbReference type="ARBA" id="ARBA00007913"/>
    </source>
</evidence>
<evidence type="ECO:0000256" key="2">
    <source>
        <dbReference type="ARBA" id="ARBA00022741"/>
    </source>
</evidence>
<evidence type="ECO:0000313" key="8">
    <source>
        <dbReference type="EMBL" id="PNP49410.1"/>
    </source>
</evidence>
<feature type="domain" description="DNA2/NAM7 helicase helicase" evidence="6">
    <location>
        <begin position="286"/>
        <end position="529"/>
    </location>
</feature>
<dbReference type="Gene3D" id="3.40.50.300">
    <property type="entry name" value="P-loop containing nucleotide triphosphate hydrolases"/>
    <property type="match status" value="2"/>
</dbReference>
<dbReference type="InterPro" id="IPR041679">
    <property type="entry name" value="DNA2/NAM7-like_C"/>
</dbReference>
<keyword evidence="5" id="KW-0067">ATP-binding</keyword>
<sequence>MLTRRPRWLQMEMPIIKFSTQAEFVRRLERGTVIEMQNEIAQLKMLNSRSDTHAAWVIGPIPGCQTSFMTSWLLLARSPTSAQDIPFPTITDRFFIDMEARIQLPQGMFALYHLPATRIQNPYEDVASLDGYLIQKLAAFKVDVPRCQKDENGEQVEVDLMAHLQVCGELDDVSDIKLDETNQQYISICWEASSKTFEAELEALDFFVAPKRSEKRAPCHRARLAFEMLQNFQAENPEMTDLLSEYPHLAQPNNPAYKISPVLLKKFAQFNHDHVAAYEGLGQIKNGLYFVNGCPGAGKTEWNMVISALIQSDHMYAGKRIRHPILFLVDINQTVSDAADRYYCLCKDAGVDVQIIRMHGWPYEMRHSERLNQASGQQECGDVVADFTKNFLTTLGLTHHAGLERDARRAPNLDEAAWDHYEKHKHNSYLGLTNLLDSMKEEEVFGGEDWRLLRRQVTNLYRDVLAGADFVATTPVAASGGFAKLFRPEIIFVDEAPHARELTTLIPLAYFDPAAWIFTGDVKQTRPFVDCCDSEQKAQERGLIFNPYGLQLRLSTMARAAGADALDHKLLVNNRAFGNLHRLPSQLFYEGEITSAHSAEAMYPRSTLYLTEYLEKLSGRENLEENRLVVTFAHSSEATYRSSFWNATHHDWVVGQVQDLLEDEDFQSVDGAPGTIMIQTPYSTAYREYEAEVKHWPAEWKSRVLVVTVDKAQGNQADVVFLDMVRTTSAGFMDDPQRLNVAITRARQAEVIVMHVRMNYRTRRGYEPAQFATQLWVDAQADRRLVHMH</sequence>
<dbReference type="EMBL" id="MTYI01000187">
    <property type="protein sequence ID" value="PNP49410.1"/>
    <property type="molecule type" value="Genomic_DNA"/>
</dbReference>
<dbReference type="Pfam" id="PF13087">
    <property type="entry name" value="AAA_12"/>
    <property type="match status" value="1"/>
</dbReference>
<proteinExistence type="inferred from homology"/>
<evidence type="ECO:0000259" key="7">
    <source>
        <dbReference type="Pfam" id="PF13087"/>
    </source>
</evidence>
<dbReference type="InterPro" id="IPR050534">
    <property type="entry name" value="Coronavir_polyprotein_1ab"/>
</dbReference>
<dbReference type="AlphaFoldDB" id="A0A2K0TV52"/>
<keyword evidence="2" id="KW-0547">Nucleotide-binding</keyword>
<comment type="similarity">
    <text evidence="1">Belongs to the DNA2/NAM7 helicase family.</text>
</comment>
<dbReference type="Pfam" id="PF13086">
    <property type="entry name" value="AAA_11"/>
    <property type="match status" value="1"/>
</dbReference>
<keyword evidence="3" id="KW-0378">Hydrolase</keyword>
<dbReference type="Proteomes" id="UP000236290">
    <property type="component" value="Unassembled WGS sequence"/>
</dbReference>
<dbReference type="InterPro" id="IPR027417">
    <property type="entry name" value="P-loop_NTPase"/>
</dbReference>
<accession>A0A2K0TV52</accession>
<evidence type="ECO:0000259" key="6">
    <source>
        <dbReference type="Pfam" id="PF13086"/>
    </source>
</evidence>
<dbReference type="PANTHER" id="PTHR43788:SF8">
    <property type="entry name" value="DNA-BINDING PROTEIN SMUBP-2"/>
    <property type="match status" value="1"/>
</dbReference>
<evidence type="ECO:0008006" key="10">
    <source>
        <dbReference type="Google" id="ProtNLM"/>
    </source>
</evidence>
<evidence type="ECO:0000256" key="4">
    <source>
        <dbReference type="ARBA" id="ARBA00022806"/>
    </source>
</evidence>
<dbReference type="SUPFAM" id="SSF52540">
    <property type="entry name" value="P-loop containing nucleoside triphosphate hydrolases"/>
    <property type="match status" value="1"/>
</dbReference>
<dbReference type="OrthoDB" id="6513042at2759"/>
<dbReference type="InterPro" id="IPR041677">
    <property type="entry name" value="DNA2/NAM7_AAA_11"/>
</dbReference>
<feature type="domain" description="DNA2/NAM7 helicase-like C-terminal" evidence="7">
    <location>
        <begin position="564"/>
        <end position="754"/>
    </location>
</feature>
<organism evidence="8 9">
    <name type="scientific">Trichoderma harzianum</name>
    <name type="common">Hypocrea lixii</name>
    <dbReference type="NCBI Taxonomy" id="5544"/>
    <lineage>
        <taxon>Eukaryota</taxon>
        <taxon>Fungi</taxon>
        <taxon>Dikarya</taxon>
        <taxon>Ascomycota</taxon>
        <taxon>Pezizomycotina</taxon>
        <taxon>Sordariomycetes</taxon>
        <taxon>Hypocreomycetidae</taxon>
        <taxon>Hypocreales</taxon>
        <taxon>Hypocreaceae</taxon>
        <taxon>Trichoderma</taxon>
    </lineage>
</organism>
<protein>
    <recommendedName>
        <fullName evidence="10">DNA2/NAM7 helicase-like C-terminal domain-containing protein</fullName>
    </recommendedName>
</protein>
<name>A0A2K0TV52_TRIHA</name>
<dbReference type="GO" id="GO:0016787">
    <property type="term" value="F:hydrolase activity"/>
    <property type="evidence" value="ECO:0007669"/>
    <property type="project" value="UniProtKB-KW"/>
</dbReference>
<evidence type="ECO:0000256" key="5">
    <source>
        <dbReference type="ARBA" id="ARBA00022840"/>
    </source>
</evidence>
<dbReference type="GO" id="GO:0005524">
    <property type="term" value="F:ATP binding"/>
    <property type="evidence" value="ECO:0007669"/>
    <property type="project" value="UniProtKB-KW"/>
</dbReference>
<evidence type="ECO:0000256" key="3">
    <source>
        <dbReference type="ARBA" id="ARBA00022801"/>
    </source>
</evidence>